<dbReference type="SUPFAM" id="SSF81321">
    <property type="entry name" value="Family A G protein-coupled receptor-like"/>
    <property type="match status" value="1"/>
</dbReference>
<keyword evidence="4 7" id="KW-0812">Transmembrane</keyword>
<dbReference type="CDD" id="cd00637">
    <property type="entry name" value="7tm_classA_rhodopsin-like"/>
    <property type="match status" value="1"/>
</dbReference>
<keyword evidence="11" id="KW-1185">Reference proteome</keyword>
<keyword evidence="5 8" id="KW-1133">Transmembrane helix</keyword>
<dbReference type="GO" id="GO:0005886">
    <property type="term" value="C:plasma membrane"/>
    <property type="evidence" value="ECO:0007669"/>
    <property type="project" value="UniProtKB-SubCell"/>
</dbReference>
<feature type="transmembrane region" description="Helical" evidence="8">
    <location>
        <begin position="88"/>
        <end position="108"/>
    </location>
</feature>
<organism evidence="10 11">
    <name type="scientific">Eumeta variegata</name>
    <name type="common">Bagworm moth</name>
    <name type="synonym">Eumeta japonica</name>
    <dbReference type="NCBI Taxonomy" id="151549"/>
    <lineage>
        <taxon>Eukaryota</taxon>
        <taxon>Metazoa</taxon>
        <taxon>Ecdysozoa</taxon>
        <taxon>Arthropoda</taxon>
        <taxon>Hexapoda</taxon>
        <taxon>Insecta</taxon>
        <taxon>Pterygota</taxon>
        <taxon>Neoptera</taxon>
        <taxon>Endopterygota</taxon>
        <taxon>Lepidoptera</taxon>
        <taxon>Glossata</taxon>
        <taxon>Ditrysia</taxon>
        <taxon>Tineoidea</taxon>
        <taxon>Psychidae</taxon>
        <taxon>Oiketicinae</taxon>
        <taxon>Eumeta</taxon>
    </lineage>
</organism>
<dbReference type="EMBL" id="BGZK01001061">
    <property type="protein sequence ID" value="GBP70051.1"/>
    <property type="molecule type" value="Genomic_DNA"/>
</dbReference>
<dbReference type="PROSITE" id="PS00237">
    <property type="entry name" value="G_PROTEIN_RECEP_F1_1"/>
    <property type="match status" value="1"/>
</dbReference>
<feature type="transmembrane region" description="Helical" evidence="8">
    <location>
        <begin position="163"/>
        <end position="184"/>
    </location>
</feature>
<sequence>MASNETLQQIVELLNLNISDVTNNSVVSQEQLFDFYEAYKTREREQLLIYKFVAYVIGTLIILSNIVVVISSGLILRKGQQPKSTYLLLGNVSLADTIIGVSLIFGTVADDTLSSSTLCIFQIGMIVCPTLVSIFSVGLIAIDRYIYILHGLYYQRWINTTRVRICIVFTWLIGTFVASLPAFGWTGRTFTNFRCWYIAVFPASLLTILSVIALTIILMVCVLYFIILHRAVRTIDTIIAFKRSKLGTAYVNRGYENDNEELEEIADAVVTVTVTSQAVTEHDLGSMEFNEIGGTEKNRWREELKRGIYRITSYCSKARAVHAHPSKLKAVKMVLLVTACFVGTWAPYYVSIILYVNCDIIVHGYACVPLEILTLGPLYLLGLNVLRTGGVPGRPGKATSRATKVSPYAIRETVSQFTIPVREVSHTHASTLRAYRVFKILRRGYPECSTIRNILFAHYISEEPKTQRNFNTPLFNEIYPILS</sequence>
<evidence type="ECO:0000259" key="9">
    <source>
        <dbReference type="PROSITE" id="PS50262"/>
    </source>
</evidence>
<name>A0A4C1Y1D1_EUMVA</name>
<protein>
    <submittedName>
        <fullName evidence="10">Cannabinoid receptor 1</fullName>
    </submittedName>
</protein>
<evidence type="ECO:0000256" key="6">
    <source>
        <dbReference type="ARBA" id="ARBA00023136"/>
    </source>
</evidence>
<keyword evidence="7 10" id="KW-0675">Receptor</keyword>
<dbReference type="Pfam" id="PF00001">
    <property type="entry name" value="7tm_1"/>
    <property type="match status" value="1"/>
</dbReference>
<evidence type="ECO:0000256" key="5">
    <source>
        <dbReference type="ARBA" id="ARBA00022989"/>
    </source>
</evidence>
<dbReference type="OrthoDB" id="10011551at2759"/>
<comment type="caution">
    <text evidence="10">The sequence shown here is derived from an EMBL/GenBank/DDBJ whole genome shotgun (WGS) entry which is preliminary data.</text>
</comment>
<feature type="transmembrane region" description="Helical" evidence="8">
    <location>
        <begin position="334"/>
        <end position="356"/>
    </location>
</feature>
<feature type="transmembrane region" description="Helical" evidence="8">
    <location>
        <begin position="52"/>
        <end position="76"/>
    </location>
</feature>
<keyword evidence="3" id="KW-1003">Cell membrane</keyword>
<reference evidence="10 11" key="1">
    <citation type="journal article" date="2019" name="Commun. Biol.">
        <title>The bagworm genome reveals a unique fibroin gene that provides high tensile strength.</title>
        <authorList>
            <person name="Kono N."/>
            <person name="Nakamura H."/>
            <person name="Ohtoshi R."/>
            <person name="Tomita M."/>
            <person name="Numata K."/>
            <person name="Arakawa K."/>
        </authorList>
    </citation>
    <scope>NUCLEOTIDE SEQUENCE [LARGE SCALE GENOMIC DNA]</scope>
</reference>
<keyword evidence="7" id="KW-0297">G-protein coupled receptor</keyword>
<dbReference type="PROSITE" id="PS50262">
    <property type="entry name" value="G_PROTEIN_RECEP_F1_2"/>
    <property type="match status" value="1"/>
</dbReference>
<evidence type="ECO:0000313" key="11">
    <source>
        <dbReference type="Proteomes" id="UP000299102"/>
    </source>
</evidence>
<feature type="transmembrane region" description="Helical" evidence="8">
    <location>
        <begin position="196"/>
        <end position="227"/>
    </location>
</feature>
<dbReference type="InterPro" id="IPR017452">
    <property type="entry name" value="GPCR_Rhodpsn_7TM"/>
</dbReference>
<feature type="transmembrane region" description="Helical" evidence="8">
    <location>
        <begin position="120"/>
        <end position="142"/>
    </location>
</feature>
<feature type="domain" description="G-protein coupled receptors family 1 profile" evidence="9">
    <location>
        <begin position="64"/>
        <end position="354"/>
    </location>
</feature>
<dbReference type="PRINTS" id="PR00237">
    <property type="entry name" value="GPCRRHODOPSN"/>
</dbReference>
<comment type="similarity">
    <text evidence="2 7">Belongs to the G-protein coupled receptor 1 family.</text>
</comment>
<evidence type="ECO:0000256" key="8">
    <source>
        <dbReference type="SAM" id="Phobius"/>
    </source>
</evidence>
<feature type="transmembrane region" description="Helical" evidence="8">
    <location>
        <begin position="362"/>
        <end position="386"/>
    </location>
</feature>
<keyword evidence="7" id="KW-0807">Transducer</keyword>
<dbReference type="PANTHER" id="PTHR22750">
    <property type="entry name" value="G-PROTEIN COUPLED RECEPTOR"/>
    <property type="match status" value="1"/>
</dbReference>
<comment type="subcellular location">
    <subcellularLocation>
        <location evidence="1">Cell membrane</location>
        <topology evidence="1">Multi-pass membrane protein</topology>
    </subcellularLocation>
</comment>
<dbReference type="Gene3D" id="1.20.1070.10">
    <property type="entry name" value="Rhodopsin 7-helix transmembrane proteins"/>
    <property type="match status" value="1"/>
</dbReference>
<dbReference type="AlphaFoldDB" id="A0A4C1Y1D1"/>
<dbReference type="STRING" id="151549.A0A4C1Y1D1"/>
<accession>A0A4C1Y1D1</accession>
<proteinExistence type="inferred from homology"/>
<dbReference type="GO" id="GO:0004930">
    <property type="term" value="F:G protein-coupled receptor activity"/>
    <property type="evidence" value="ECO:0007669"/>
    <property type="project" value="UniProtKB-KW"/>
</dbReference>
<evidence type="ECO:0000256" key="4">
    <source>
        <dbReference type="ARBA" id="ARBA00022692"/>
    </source>
</evidence>
<evidence type="ECO:0000256" key="1">
    <source>
        <dbReference type="ARBA" id="ARBA00004651"/>
    </source>
</evidence>
<evidence type="ECO:0000256" key="2">
    <source>
        <dbReference type="ARBA" id="ARBA00010663"/>
    </source>
</evidence>
<dbReference type="InterPro" id="IPR000276">
    <property type="entry name" value="GPCR_Rhodpsn"/>
</dbReference>
<evidence type="ECO:0000256" key="3">
    <source>
        <dbReference type="ARBA" id="ARBA00022475"/>
    </source>
</evidence>
<evidence type="ECO:0000256" key="7">
    <source>
        <dbReference type="RuleBase" id="RU000688"/>
    </source>
</evidence>
<dbReference type="Proteomes" id="UP000299102">
    <property type="component" value="Unassembled WGS sequence"/>
</dbReference>
<evidence type="ECO:0000313" key="10">
    <source>
        <dbReference type="EMBL" id="GBP70051.1"/>
    </source>
</evidence>
<gene>
    <name evidence="10" type="primary">cnr1</name>
    <name evidence="10" type="ORF">EVAR_49061_1</name>
</gene>
<keyword evidence="6 8" id="KW-0472">Membrane</keyword>